<protein>
    <submittedName>
        <fullName evidence="1">Uncharacterized protein</fullName>
    </submittedName>
</protein>
<evidence type="ECO:0000313" key="1">
    <source>
        <dbReference type="EMBL" id="MBX43949.1"/>
    </source>
</evidence>
<sequence length="29" mass="3504">MLNFWPIPKREITCNFTLHLTRKKAFSPN</sequence>
<organism evidence="1">
    <name type="scientific">Rhizophora mucronata</name>
    <name type="common">Asiatic mangrove</name>
    <dbReference type="NCBI Taxonomy" id="61149"/>
    <lineage>
        <taxon>Eukaryota</taxon>
        <taxon>Viridiplantae</taxon>
        <taxon>Streptophyta</taxon>
        <taxon>Embryophyta</taxon>
        <taxon>Tracheophyta</taxon>
        <taxon>Spermatophyta</taxon>
        <taxon>Magnoliopsida</taxon>
        <taxon>eudicotyledons</taxon>
        <taxon>Gunneridae</taxon>
        <taxon>Pentapetalae</taxon>
        <taxon>rosids</taxon>
        <taxon>fabids</taxon>
        <taxon>Malpighiales</taxon>
        <taxon>Rhizophoraceae</taxon>
        <taxon>Rhizophora</taxon>
    </lineage>
</organism>
<accession>A0A2P2NN68</accession>
<name>A0A2P2NN68_RHIMU</name>
<proteinExistence type="predicted"/>
<reference evidence="1" key="1">
    <citation type="submission" date="2018-02" db="EMBL/GenBank/DDBJ databases">
        <title>Rhizophora mucronata_Transcriptome.</title>
        <authorList>
            <person name="Meera S.P."/>
            <person name="Sreeshan A."/>
            <person name="Augustine A."/>
        </authorList>
    </citation>
    <scope>NUCLEOTIDE SEQUENCE</scope>
    <source>
        <tissue evidence="1">Leaf</tissue>
    </source>
</reference>
<dbReference type="EMBL" id="GGEC01063465">
    <property type="protein sequence ID" value="MBX43949.1"/>
    <property type="molecule type" value="Transcribed_RNA"/>
</dbReference>
<dbReference type="AlphaFoldDB" id="A0A2P2NN68"/>